<feature type="transmembrane region" description="Helical" evidence="1">
    <location>
        <begin position="46"/>
        <end position="67"/>
    </location>
</feature>
<reference evidence="2 3" key="1">
    <citation type="submission" date="2024-06" db="EMBL/GenBank/DDBJ databases">
        <title>The Natural Products Discovery Center: Release of the First 8490 Sequenced Strains for Exploring Actinobacteria Biosynthetic Diversity.</title>
        <authorList>
            <person name="Kalkreuter E."/>
            <person name="Kautsar S.A."/>
            <person name="Yang D."/>
            <person name="Bader C.D."/>
            <person name="Teijaro C.N."/>
            <person name="Fluegel L."/>
            <person name="Davis C.M."/>
            <person name="Simpson J.R."/>
            <person name="Lauterbach L."/>
            <person name="Steele A.D."/>
            <person name="Gui C."/>
            <person name="Meng S."/>
            <person name="Li G."/>
            <person name="Viehrig K."/>
            <person name="Ye F."/>
            <person name="Su P."/>
            <person name="Kiefer A.F."/>
            <person name="Nichols A."/>
            <person name="Cepeda A.J."/>
            <person name="Yan W."/>
            <person name="Fan B."/>
            <person name="Jiang Y."/>
            <person name="Adhikari A."/>
            <person name="Zheng C.-J."/>
            <person name="Schuster L."/>
            <person name="Cowan T.M."/>
            <person name="Smanski M.J."/>
            <person name="Chevrette M.G."/>
            <person name="De Carvalho L.P.S."/>
            <person name="Shen B."/>
        </authorList>
    </citation>
    <scope>NUCLEOTIDE SEQUENCE [LARGE SCALE GENOMIC DNA]</scope>
    <source>
        <strain evidence="2 3">NPDC000837</strain>
    </source>
</reference>
<dbReference type="Proteomes" id="UP001445472">
    <property type="component" value="Unassembled WGS sequence"/>
</dbReference>
<comment type="caution">
    <text evidence="2">The sequence shown here is derived from an EMBL/GenBank/DDBJ whole genome shotgun (WGS) entry which is preliminary data.</text>
</comment>
<keyword evidence="1" id="KW-0812">Transmembrane</keyword>
<gene>
    <name evidence="2" type="ORF">ABT276_35640</name>
</gene>
<dbReference type="EMBL" id="JBEPBX010000066">
    <property type="protein sequence ID" value="MER6618534.1"/>
    <property type="molecule type" value="Genomic_DNA"/>
</dbReference>
<proteinExistence type="predicted"/>
<keyword evidence="3" id="KW-1185">Reference proteome</keyword>
<feature type="transmembrane region" description="Helical" evidence="1">
    <location>
        <begin position="73"/>
        <end position="96"/>
    </location>
</feature>
<evidence type="ECO:0000313" key="3">
    <source>
        <dbReference type="Proteomes" id="UP001445472"/>
    </source>
</evidence>
<name>A0ABV1V667_9ACTN</name>
<keyword evidence="1" id="KW-0472">Membrane</keyword>
<feature type="transmembrane region" description="Helical" evidence="1">
    <location>
        <begin position="6"/>
        <end position="25"/>
    </location>
</feature>
<accession>A0ABV1V667</accession>
<evidence type="ECO:0000256" key="1">
    <source>
        <dbReference type="SAM" id="Phobius"/>
    </source>
</evidence>
<organism evidence="2 3">
    <name type="scientific">Streptomyces xantholiticus</name>
    <dbReference type="NCBI Taxonomy" id="68285"/>
    <lineage>
        <taxon>Bacteria</taxon>
        <taxon>Bacillati</taxon>
        <taxon>Actinomycetota</taxon>
        <taxon>Actinomycetes</taxon>
        <taxon>Kitasatosporales</taxon>
        <taxon>Streptomycetaceae</taxon>
        <taxon>Streptomyces</taxon>
    </lineage>
</organism>
<dbReference type="RefSeq" id="WP_351979353.1">
    <property type="nucleotide sequence ID" value="NZ_JBEPBX010000066.1"/>
</dbReference>
<sequence>MLIFQWLWIALSSAVMLPLAAALATGRVPRWMRRDSTPGGLKVKGIAAFVLYAGLLVPPVTTLSGMGPEAAELVRMVLVPMAVFGGHGLILGATLCDRFNRRESANWPTVNSGCEVGG</sequence>
<protein>
    <submittedName>
        <fullName evidence="2">Uncharacterized protein</fullName>
    </submittedName>
</protein>
<keyword evidence="1" id="KW-1133">Transmembrane helix</keyword>
<evidence type="ECO:0000313" key="2">
    <source>
        <dbReference type="EMBL" id="MER6618534.1"/>
    </source>
</evidence>